<comment type="similarity">
    <text evidence="1">Belongs to the PPR family. P subfamily.</text>
</comment>
<dbReference type="EMBL" id="JBCGBO010000004">
    <property type="protein sequence ID" value="KAK9209218.1"/>
    <property type="molecule type" value="Genomic_DNA"/>
</dbReference>
<dbReference type="PROSITE" id="PS51375">
    <property type="entry name" value="PPR"/>
    <property type="match status" value="1"/>
</dbReference>
<evidence type="ECO:0000256" key="4">
    <source>
        <dbReference type="SAM" id="Phobius"/>
    </source>
</evidence>
<dbReference type="InterPro" id="IPR011990">
    <property type="entry name" value="TPR-like_helical_dom_sf"/>
</dbReference>
<accession>A0AAP0QUY1</accession>
<keyword evidence="4" id="KW-0812">Transmembrane</keyword>
<dbReference type="Proteomes" id="UP001428341">
    <property type="component" value="Unassembled WGS sequence"/>
</dbReference>
<sequence>MSRPKNSVTNCNLCALFFLGSNIGLYIPKHVYLIKRRRNLQTNPRSHLLVVMWDTTITHSRNLTTSNSKNEPSFRTFKDRFSLDKFLKDRCKSGNFTPTEALCFFDSMIKLQPATPASSFNILFGGLAKGRQYDTLFLLYKRFNSVVGLLPDCLLVNCFCKMGRMRDGFVVFGRILTGYIVEAIELFHTLRNLKFELNVEAYNCLIDGLCKSGRLEIAWKIFNSLLNKAQFQEEVGNPIQFNEPDLTQSNFEGLSELLWVN</sequence>
<evidence type="ECO:0000256" key="1">
    <source>
        <dbReference type="ARBA" id="ARBA00007626"/>
    </source>
</evidence>
<evidence type="ECO:0000256" key="3">
    <source>
        <dbReference type="PROSITE-ProRule" id="PRU00708"/>
    </source>
</evidence>
<comment type="caution">
    <text evidence="5">The sequence shown here is derived from an EMBL/GenBank/DDBJ whole genome shotgun (WGS) entry which is preliminary data.</text>
</comment>
<keyword evidence="6" id="KW-1185">Reference proteome</keyword>
<keyword evidence="4" id="KW-0472">Membrane</keyword>
<evidence type="ECO:0000313" key="5">
    <source>
        <dbReference type="EMBL" id="KAK9209218.1"/>
    </source>
</evidence>
<dbReference type="AlphaFoldDB" id="A0AAP0QUY1"/>
<evidence type="ECO:0000313" key="6">
    <source>
        <dbReference type="Proteomes" id="UP001428341"/>
    </source>
</evidence>
<dbReference type="PANTHER" id="PTHR47941">
    <property type="entry name" value="PENTATRICOPEPTIDE REPEAT-CONTAINING PROTEIN 3, MITOCHONDRIAL"/>
    <property type="match status" value="1"/>
</dbReference>
<proteinExistence type="inferred from homology"/>
<dbReference type="NCBIfam" id="TIGR00756">
    <property type="entry name" value="PPR"/>
    <property type="match status" value="1"/>
</dbReference>
<feature type="repeat" description="PPR" evidence="3">
    <location>
        <begin position="198"/>
        <end position="228"/>
    </location>
</feature>
<protein>
    <recommendedName>
        <fullName evidence="7">Pentatricopeptide repeat-containing protein</fullName>
    </recommendedName>
</protein>
<reference evidence="5 6" key="1">
    <citation type="submission" date="2024-05" db="EMBL/GenBank/DDBJ databases">
        <title>Haplotype-resolved chromosome-level genome assembly of Huyou (Citrus changshanensis).</title>
        <authorList>
            <person name="Miao C."/>
            <person name="Chen W."/>
            <person name="Wu Y."/>
            <person name="Wang L."/>
            <person name="Zhao S."/>
            <person name="Grierson D."/>
            <person name="Xu C."/>
            <person name="Chen K."/>
        </authorList>
    </citation>
    <scope>NUCLEOTIDE SEQUENCE [LARGE SCALE GENOMIC DNA]</scope>
    <source>
        <strain evidence="5">01-14</strain>
        <tissue evidence="5">Leaf</tissue>
    </source>
</reference>
<keyword evidence="4" id="KW-1133">Transmembrane helix</keyword>
<organism evidence="5 6">
    <name type="scientific">Citrus x changshan-huyou</name>
    <dbReference type="NCBI Taxonomy" id="2935761"/>
    <lineage>
        <taxon>Eukaryota</taxon>
        <taxon>Viridiplantae</taxon>
        <taxon>Streptophyta</taxon>
        <taxon>Embryophyta</taxon>
        <taxon>Tracheophyta</taxon>
        <taxon>Spermatophyta</taxon>
        <taxon>Magnoliopsida</taxon>
        <taxon>eudicotyledons</taxon>
        <taxon>Gunneridae</taxon>
        <taxon>Pentapetalae</taxon>
        <taxon>rosids</taxon>
        <taxon>malvids</taxon>
        <taxon>Sapindales</taxon>
        <taxon>Rutaceae</taxon>
        <taxon>Aurantioideae</taxon>
        <taxon>Citrus</taxon>
    </lineage>
</organism>
<feature type="transmembrane region" description="Helical" evidence="4">
    <location>
        <begin position="6"/>
        <end position="28"/>
    </location>
</feature>
<dbReference type="Gene3D" id="1.25.40.10">
    <property type="entry name" value="Tetratricopeptide repeat domain"/>
    <property type="match status" value="1"/>
</dbReference>
<evidence type="ECO:0008006" key="7">
    <source>
        <dbReference type="Google" id="ProtNLM"/>
    </source>
</evidence>
<name>A0AAP0QUY1_9ROSI</name>
<keyword evidence="2" id="KW-0677">Repeat</keyword>
<evidence type="ECO:0000256" key="2">
    <source>
        <dbReference type="ARBA" id="ARBA00022737"/>
    </source>
</evidence>
<dbReference type="InterPro" id="IPR002885">
    <property type="entry name" value="PPR_rpt"/>
</dbReference>
<dbReference type="Pfam" id="PF12854">
    <property type="entry name" value="PPR_1"/>
    <property type="match status" value="1"/>
</dbReference>
<gene>
    <name evidence="5" type="ORF">WN944_001582</name>
</gene>
<dbReference type="Pfam" id="PF01535">
    <property type="entry name" value="PPR"/>
    <property type="match status" value="1"/>
</dbReference>